<dbReference type="InterPro" id="IPR029063">
    <property type="entry name" value="SAM-dependent_MTases_sf"/>
</dbReference>
<dbReference type="GO" id="GO:0032259">
    <property type="term" value="P:methylation"/>
    <property type="evidence" value="ECO:0007669"/>
    <property type="project" value="UniProtKB-KW"/>
</dbReference>
<protein>
    <submittedName>
        <fullName evidence="2">Class I SAM-dependent methyltransferase</fullName>
    </submittedName>
</protein>
<feature type="domain" description="Methyltransferase type 11" evidence="1">
    <location>
        <begin position="46"/>
        <end position="140"/>
    </location>
</feature>
<dbReference type="EMBL" id="BAABJX010000036">
    <property type="protein sequence ID" value="GAA4838072.1"/>
    <property type="molecule type" value="Genomic_DNA"/>
</dbReference>
<dbReference type="SUPFAM" id="SSF53335">
    <property type="entry name" value="S-adenosyl-L-methionine-dependent methyltransferases"/>
    <property type="match status" value="1"/>
</dbReference>
<dbReference type="GO" id="GO:0008168">
    <property type="term" value="F:methyltransferase activity"/>
    <property type="evidence" value="ECO:0007669"/>
    <property type="project" value="UniProtKB-KW"/>
</dbReference>
<comment type="caution">
    <text evidence="2">The sequence shown here is derived from an EMBL/GenBank/DDBJ whole genome shotgun (WGS) entry which is preliminary data.</text>
</comment>
<dbReference type="InterPro" id="IPR013216">
    <property type="entry name" value="Methyltransf_11"/>
</dbReference>
<dbReference type="Pfam" id="PF08241">
    <property type="entry name" value="Methyltransf_11"/>
    <property type="match status" value="1"/>
</dbReference>
<keyword evidence="2" id="KW-0808">Transferase</keyword>
<keyword evidence="2" id="KW-0489">Methyltransferase</keyword>
<accession>A0ABP9DCM7</accession>
<gene>
    <name evidence="2" type="ORF">GCM10023331_24060</name>
</gene>
<dbReference type="RefSeq" id="WP_345372135.1">
    <property type="nucleotide sequence ID" value="NZ_BAABJX010000036.1"/>
</dbReference>
<evidence type="ECO:0000313" key="2">
    <source>
        <dbReference type="EMBL" id="GAA4838072.1"/>
    </source>
</evidence>
<organism evidence="2 3">
    <name type="scientific">Algivirga pacifica</name>
    <dbReference type="NCBI Taxonomy" id="1162670"/>
    <lineage>
        <taxon>Bacteria</taxon>
        <taxon>Pseudomonadati</taxon>
        <taxon>Bacteroidota</taxon>
        <taxon>Cytophagia</taxon>
        <taxon>Cytophagales</taxon>
        <taxon>Flammeovirgaceae</taxon>
        <taxon>Algivirga</taxon>
    </lineage>
</organism>
<keyword evidence="3" id="KW-1185">Reference proteome</keyword>
<dbReference type="Gene3D" id="3.40.50.150">
    <property type="entry name" value="Vaccinia Virus protein VP39"/>
    <property type="match status" value="1"/>
</dbReference>
<dbReference type="PANTHER" id="PTHR45036">
    <property type="entry name" value="METHYLTRANSFERASE LIKE 7B"/>
    <property type="match status" value="1"/>
</dbReference>
<proteinExistence type="predicted"/>
<dbReference type="InterPro" id="IPR052356">
    <property type="entry name" value="Thiol_S-MT"/>
</dbReference>
<name>A0ABP9DCM7_9BACT</name>
<dbReference type="CDD" id="cd02440">
    <property type="entry name" value="AdoMet_MTases"/>
    <property type="match status" value="1"/>
</dbReference>
<sequence length="215" mass="24457">MNYTYHTNKLRGKFNAWGLSLINESMHHLFGRYKKELLQEVPESLVEIGAGAGANMRYYPKGTKVIAIEPNIPMHPFLKKEAAKYGIELEIIPAMAEQIPLPDHSVSMVISTLVLCTVQDPDQCLKEIKRILRPEGKFVFLEHVRAQSNSRLLHLQNLLHGPWCWLFEGCHTNRDTASFIHKAGFSNVQLDAYRMKIWGSTFFPVSPQIKGVGVK</sequence>
<reference evidence="3" key="1">
    <citation type="journal article" date="2019" name="Int. J. Syst. Evol. Microbiol.">
        <title>The Global Catalogue of Microorganisms (GCM) 10K type strain sequencing project: providing services to taxonomists for standard genome sequencing and annotation.</title>
        <authorList>
            <consortium name="The Broad Institute Genomics Platform"/>
            <consortium name="The Broad Institute Genome Sequencing Center for Infectious Disease"/>
            <person name="Wu L."/>
            <person name="Ma J."/>
        </authorList>
    </citation>
    <scope>NUCLEOTIDE SEQUENCE [LARGE SCALE GENOMIC DNA]</scope>
    <source>
        <strain evidence="3">JCM 18326</strain>
    </source>
</reference>
<dbReference type="PANTHER" id="PTHR45036:SF1">
    <property type="entry name" value="METHYLTRANSFERASE LIKE 7A"/>
    <property type="match status" value="1"/>
</dbReference>
<evidence type="ECO:0000259" key="1">
    <source>
        <dbReference type="Pfam" id="PF08241"/>
    </source>
</evidence>
<dbReference type="Proteomes" id="UP001500298">
    <property type="component" value="Unassembled WGS sequence"/>
</dbReference>
<evidence type="ECO:0000313" key="3">
    <source>
        <dbReference type="Proteomes" id="UP001500298"/>
    </source>
</evidence>